<dbReference type="Proteomes" id="UP000077589">
    <property type="component" value="Unassembled WGS sequence"/>
</dbReference>
<reference evidence="2" key="1">
    <citation type="submission" date="2016-05" db="EMBL/GenBank/DDBJ databases">
        <title>Draft genome of Corynebacterium afermentans subsp. afermentans LCDC 88199T.</title>
        <authorList>
            <person name="Bernier A.-M."/>
            <person name="Bernard K."/>
        </authorList>
    </citation>
    <scope>NUCLEOTIDE SEQUENCE [LARGE SCALE GENOMIC DNA]</scope>
    <source>
        <strain evidence="2">NML04-0072</strain>
    </source>
</reference>
<accession>A0A1A9RM45</accession>
<evidence type="ECO:0000313" key="1">
    <source>
        <dbReference type="EMBL" id="OAM20759.1"/>
    </source>
</evidence>
<dbReference type="AlphaFoldDB" id="A0A1A9RM45"/>
<name>A0A1A9RM45_EIKCO</name>
<sequence length="64" mass="7247">MLQLLQQLKQAYAEQESPDERYKFASAAIDDAISTLESGKLSIEQVQNAKSAYVFVPMLNQKLR</sequence>
<organism evidence="1 2">
    <name type="scientific">Eikenella corrodens</name>
    <dbReference type="NCBI Taxonomy" id="539"/>
    <lineage>
        <taxon>Bacteria</taxon>
        <taxon>Pseudomonadati</taxon>
        <taxon>Pseudomonadota</taxon>
        <taxon>Betaproteobacteria</taxon>
        <taxon>Neisseriales</taxon>
        <taxon>Neisseriaceae</taxon>
        <taxon>Eikenella</taxon>
    </lineage>
</organism>
<protein>
    <submittedName>
        <fullName evidence="1">Uncharacterized protein</fullName>
    </submittedName>
</protein>
<proteinExistence type="predicted"/>
<comment type="caution">
    <text evidence="1">The sequence shown here is derived from an EMBL/GenBank/DDBJ whole genome shotgun (WGS) entry which is preliminary data.</text>
</comment>
<evidence type="ECO:0000313" key="2">
    <source>
        <dbReference type="Proteomes" id="UP000077589"/>
    </source>
</evidence>
<dbReference type="EMBL" id="LXSG01000023">
    <property type="protein sequence ID" value="OAM20759.1"/>
    <property type="molecule type" value="Genomic_DNA"/>
</dbReference>
<gene>
    <name evidence="1" type="ORF">A7P90_03540</name>
</gene>